<gene>
    <name evidence="1" type="ORF">BS47DRAFT_1369172</name>
</gene>
<sequence>MAISVDEDFLFALFDFSKLVLETPLALVLSSLTIALGNSNEAQLQLDAVGIKDAWMSAPSLLDRVIVGCRQEVLSNCPVSNLGRRDNGNNEWGLRVAKALLMSVVLAKKGLASATLDSEHEWQRRLVQHQNGSKYAIRSPSENGAIGFFKRVGKGLVGSVGSIDPAVGDFGTVAPKSIVFDVASSISEGIGNTTTVFDKP</sequence>
<evidence type="ECO:0000313" key="2">
    <source>
        <dbReference type="Proteomes" id="UP000886523"/>
    </source>
</evidence>
<reference evidence="1" key="1">
    <citation type="journal article" date="2020" name="Nat. Commun.">
        <title>Large-scale genome sequencing of mycorrhizal fungi provides insights into the early evolution of symbiotic traits.</title>
        <authorList>
            <person name="Miyauchi S."/>
            <person name="Kiss E."/>
            <person name="Kuo A."/>
            <person name="Drula E."/>
            <person name="Kohler A."/>
            <person name="Sanchez-Garcia M."/>
            <person name="Morin E."/>
            <person name="Andreopoulos B."/>
            <person name="Barry K.W."/>
            <person name="Bonito G."/>
            <person name="Buee M."/>
            <person name="Carver A."/>
            <person name="Chen C."/>
            <person name="Cichocki N."/>
            <person name="Clum A."/>
            <person name="Culley D."/>
            <person name="Crous P.W."/>
            <person name="Fauchery L."/>
            <person name="Girlanda M."/>
            <person name="Hayes R.D."/>
            <person name="Keri Z."/>
            <person name="LaButti K."/>
            <person name="Lipzen A."/>
            <person name="Lombard V."/>
            <person name="Magnuson J."/>
            <person name="Maillard F."/>
            <person name="Murat C."/>
            <person name="Nolan M."/>
            <person name="Ohm R.A."/>
            <person name="Pangilinan J."/>
            <person name="Pereira M.F."/>
            <person name="Perotto S."/>
            <person name="Peter M."/>
            <person name="Pfister S."/>
            <person name="Riley R."/>
            <person name="Sitrit Y."/>
            <person name="Stielow J.B."/>
            <person name="Szollosi G."/>
            <person name="Zifcakova L."/>
            <person name="Stursova M."/>
            <person name="Spatafora J.W."/>
            <person name="Tedersoo L."/>
            <person name="Vaario L.M."/>
            <person name="Yamada A."/>
            <person name="Yan M."/>
            <person name="Wang P."/>
            <person name="Xu J."/>
            <person name="Bruns T."/>
            <person name="Baldrian P."/>
            <person name="Vilgalys R."/>
            <person name="Dunand C."/>
            <person name="Henrissat B."/>
            <person name="Grigoriev I.V."/>
            <person name="Hibbett D."/>
            <person name="Nagy L.G."/>
            <person name="Martin F.M."/>
        </authorList>
    </citation>
    <scope>NUCLEOTIDE SEQUENCE</scope>
    <source>
        <strain evidence="1">UP504</strain>
    </source>
</reference>
<keyword evidence="2" id="KW-1185">Reference proteome</keyword>
<protein>
    <submittedName>
        <fullName evidence="1">Uncharacterized protein</fullName>
    </submittedName>
</protein>
<dbReference type="EMBL" id="MU129285">
    <property type="protein sequence ID" value="KAF9503932.1"/>
    <property type="molecule type" value="Genomic_DNA"/>
</dbReference>
<proteinExistence type="predicted"/>
<organism evidence="1 2">
    <name type="scientific">Hydnum rufescens UP504</name>
    <dbReference type="NCBI Taxonomy" id="1448309"/>
    <lineage>
        <taxon>Eukaryota</taxon>
        <taxon>Fungi</taxon>
        <taxon>Dikarya</taxon>
        <taxon>Basidiomycota</taxon>
        <taxon>Agaricomycotina</taxon>
        <taxon>Agaricomycetes</taxon>
        <taxon>Cantharellales</taxon>
        <taxon>Hydnaceae</taxon>
        <taxon>Hydnum</taxon>
    </lineage>
</organism>
<dbReference type="Proteomes" id="UP000886523">
    <property type="component" value="Unassembled WGS sequence"/>
</dbReference>
<evidence type="ECO:0000313" key="1">
    <source>
        <dbReference type="EMBL" id="KAF9503932.1"/>
    </source>
</evidence>
<dbReference type="AlphaFoldDB" id="A0A9P6DHH9"/>
<accession>A0A9P6DHH9</accession>
<name>A0A9P6DHH9_9AGAM</name>
<comment type="caution">
    <text evidence="1">The sequence shown here is derived from an EMBL/GenBank/DDBJ whole genome shotgun (WGS) entry which is preliminary data.</text>
</comment>
<dbReference type="OrthoDB" id="428159at2759"/>